<keyword evidence="2" id="KW-1185">Reference proteome</keyword>
<dbReference type="Proteomes" id="UP001202248">
    <property type="component" value="Unassembled WGS sequence"/>
</dbReference>
<dbReference type="EMBL" id="JAKWBL010000003">
    <property type="protein sequence ID" value="MCH5599319.1"/>
    <property type="molecule type" value="Genomic_DNA"/>
</dbReference>
<dbReference type="InterPro" id="IPR007788">
    <property type="entry name" value="QCT"/>
</dbReference>
<evidence type="ECO:0000313" key="2">
    <source>
        <dbReference type="Proteomes" id="UP001202248"/>
    </source>
</evidence>
<dbReference type="RefSeq" id="WP_240831093.1">
    <property type="nucleotide sequence ID" value="NZ_JAKWBL010000003.1"/>
</dbReference>
<dbReference type="Pfam" id="PF05096">
    <property type="entry name" value="Glu_cyclase_2"/>
    <property type="match status" value="1"/>
</dbReference>
<comment type="caution">
    <text evidence="1">The sequence shown here is derived from an EMBL/GenBank/DDBJ whole genome shotgun (WGS) entry which is preliminary data.</text>
</comment>
<dbReference type="PANTHER" id="PTHR31270:SF1">
    <property type="entry name" value="GLUTAMINYL-PEPTIDE CYCLOTRANSFERASE"/>
    <property type="match status" value="1"/>
</dbReference>
<proteinExistence type="predicted"/>
<reference evidence="1 2" key="1">
    <citation type="submission" date="2022-02" db="EMBL/GenBank/DDBJ databases">
        <authorList>
            <person name="Min J."/>
        </authorList>
    </citation>
    <scope>NUCLEOTIDE SEQUENCE [LARGE SCALE GENOMIC DNA]</scope>
    <source>
        <strain evidence="1 2">GR10-1</strain>
    </source>
</reference>
<dbReference type="SUPFAM" id="SSF50969">
    <property type="entry name" value="YVTN repeat-like/Quinoprotein amine dehydrogenase"/>
    <property type="match status" value="1"/>
</dbReference>
<evidence type="ECO:0000313" key="1">
    <source>
        <dbReference type="EMBL" id="MCH5599319.1"/>
    </source>
</evidence>
<name>A0ABS9SLR7_9BACT</name>
<gene>
    <name evidence="1" type="ORF">MKP09_16080</name>
</gene>
<accession>A0ABS9SLR7</accession>
<organism evidence="1 2">
    <name type="scientific">Niabella ginsengisoli</name>
    <dbReference type="NCBI Taxonomy" id="522298"/>
    <lineage>
        <taxon>Bacteria</taxon>
        <taxon>Pseudomonadati</taxon>
        <taxon>Bacteroidota</taxon>
        <taxon>Chitinophagia</taxon>
        <taxon>Chitinophagales</taxon>
        <taxon>Chitinophagaceae</taxon>
        <taxon>Niabella</taxon>
    </lineage>
</organism>
<dbReference type="Gene3D" id="2.130.10.10">
    <property type="entry name" value="YVTN repeat-like/Quinoprotein amine dehydrogenase"/>
    <property type="match status" value="1"/>
</dbReference>
<dbReference type="PANTHER" id="PTHR31270">
    <property type="entry name" value="GLUTAMINYL-PEPTIDE CYCLOTRANSFERASE"/>
    <property type="match status" value="1"/>
</dbReference>
<dbReference type="InterPro" id="IPR011044">
    <property type="entry name" value="Quino_amine_DH_bsu"/>
</dbReference>
<protein>
    <submittedName>
        <fullName evidence="1">Glutaminyl-peptide cyclotransferase</fullName>
    </submittedName>
</protein>
<dbReference type="PROSITE" id="PS51257">
    <property type="entry name" value="PROKAR_LIPOPROTEIN"/>
    <property type="match status" value="1"/>
</dbReference>
<sequence length="275" mass="30659">MKHLSIFIVAITITFIGCKDGDKNSSSEGAPSGSNNTVPAISISVIKSFPHDTSSFTQGLAIYKGEMYEGTGGAAYDVVGSKFSKLMKVDLQTGKPKTSVDIDPKYFGEGITILNDTVYQLTWREHKVFAYTLPDFKKVKEFDINTEGWGITTNGKELIVSDGSSNLYFYDPATFRLLHSQSVTQNGELSYNLNELEYIDGFVYANQWQQPYILKIDPNSGQISGRIDVSQIWNRVQTLDPQADVPNGIAYDAETKKVYITGKKWPELYEVQLGR</sequence>
<dbReference type="InterPro" id="IPR015943">
    <property type="entry name" value="WD40/YVTN_repeat-like_dom_sf"/>
</dbReference>